<dbReference type="OrthoDB" id="2990512at2"/>
<accession>A0A6N9Q0L5</accession>
<name>A0A6N9Q0L5_9BACL</name>
<evidence type="ECO:0008006" key="4">
    <source>
        <dbReference type="Google" id="ProtNLM"/>
    </source>
</evidence>
<reference evidence="2 3" key="1">
    <citation type="submission" date="2019-01" db="EMBL/GenBank/DDBJ databases">
        <title>Chengkuizengella sp. nov., isolated from deep-sea sediment of East Pacific Ocean.</title>
        <authorList>
            <person name="Yang J."/>
            <person name="Lai Q."/>
            <person name="Shao Z."/>
        </authorList>
    </citation>
    <scope>NUCLEOTIDE SEQUENCE [LARGE SCALE GENOMIC DNA]</scope>
    <source>
        <strain evidence="2 3">YPA3-1-1</strain>
    </source>
</reference>
<feature type="transmembrane region" description="Helical" evidence="1">
    <location>
        <begin position="67"/>
        <end position="86"/>
    </location>
</feature>
<dbReference type="AlphaFoldDB" id="A0A6N9Q0L5"/>
<gene>
    <name evidence="2" type="ORF">ERL59_04800</name>
</gene>
<proteinExistence type="predicted"/>
<feature type="transmembrane region" description="Helical" evidence="1">
    <location>
        <begin position="44"/>
        <end position="61"/>
    </location>
</feature>
<dbReference type="RefSeq" id="WP_160645054.1">
    <property type="nucleotide sequence ID" value="NZ_SIJB01000012.1"/>
</dbReference>
<keyword evidence="1" id="KW-0812">Transmembrane</keyword>
<organism evidence="2 3">
    <name type="scientific">Chengkuizengella marina</name>
    <dbReference type="NCBI Taxonomy" id="2507566"/>
    <lineage>
        <taxon>Bacteria</taxon>
        <taxon>Bacillati</taxon>
        <taxon>Bacillota</taxon>
        <taxon>Bacilli</taxon>
        <taxon>Bacillales</taxon>
        <taxon>Paenibacillaceae</taxon>
        <taxon>Chengkuizengella</taxon>
    </lineage>
</organism>
<dbReference type="InterPro" id="IPR025618">
    <property type="entry name" value="YtpI"/>
</dbReference>
<evidence type="ECO:0000256" key="1">
    <source>
        <dbReference type="SAM" id="Phobius"/>
    </source>
</evidence>
<comment type="caution">
    <text evidence="2">The sequence shown here is derived from an EMBL/GenBank/DDBJ whole genome shotgun (WGS) entry which is preliminary data.</text>
</comment>
<sequence>MNFLNYLPYIIVLVSAWLSFYFSMKARRTKDAKQQGLMRSRMNMSIGVTLLTISCIQLFLFEFTWPRIIVGIVFLLLGLANIYGGIRNHVHIMKFTNQ</sequence>
<evidence type="ECO:0000313" key="2">
    <source>
        <dbReference type="EMBL" id="NBI28273.1"/>
    </source>
</evidence>
<dbReference type="EMBL" id="SIJB01000012">
    <property type="protein sequence ID" value="NBI28273.1"/>
    <property type="molecule type" value="Genomic_DNA"/>
</dbReference>
<evidence type="ECO:0000313" key="3">
    <source>
        <dbReference type="Proteomes" id="UP000448943"/>
    </source>
</evidence>
<keyword evidence="1" id="KW-1133">Transmembrane helix</keyword>
<dbReference type="Pfam" id="PF14007">
    <property type="entry name" value="YtpI"/>
    <property type="match status" value="1"/>
</dbReference>
<protein>
    <recommendedName>
        <fullName evidence="4">YtpI-like protein</fullName>
    </recommendedName>
</protein>
<keyword evidence="3" id="KW-1185">Reference proteome</keyword>
<dbReference type="Proteomes" id="UP000448943">
    <property type="component" value="Unassembled WGS sequence"/>
</dbReference>
<keyword evidence="1" id="KW-0472">Membrane</keyword>
<feature type="transmembrane region" description="Helical" evidence="1">
    <location>
        <begin position="6"/>
        <end position="24"/>
    </location>
</feature>